<gene>
    <name evidence="1" type="ORF">BJBARM5_1121</name>
</gene>
<evidence type="ECO:0008006" key="3">
    <source>
        <dbReference type="Google" id="ProtNLM"/>
    </source>
</evidence>
<sequence>MSTMMVVKLTNNYNQFINLTGITVNVNGNTYKSLDCLNSIISTGQSTLCRIPVSISTSSYLSNIQISFTPYKSSIYEVSNGTVSSTLVSGSIPINNQLTYFVEKGLPYGSTFTVNYNTSTNSTVVSSINDNVSFDLPFGNYYFSVPTVNYQGCVSTPSPVSGYHSTGVGELIRFASNCTTTFSETGLPSSQKWSVSYNGSTASNSTGSSIYIKTKNVTNAQISYTAIAKNDNLVCVSYKTPLVRLGGSYTFSAWNCTTSFSESGLPSNQGWYVTNYDGASSTVVSTGSRISILQYDIPDVSSYTASSSGSPLNELNCSSSLPGVEQGSTASPFSPWTCTTSFTESALPTGSGQYWNASYDSLSGKSSVPNNIGIVQSGITTVSSFSASAVSDNLDCNSQASSVQQGSTVSMTPWTCVTTFDSGMPSGYNSYNWRITYTGTQSSYSSVSSSIAITTTGITKVSNEPVTQGNLNSVDCNYNATSIGYLEGSANTFNLNYWKCVTQFTESGLSSSSEVWAAVYDGSQVVGSNPLSFNTIPGNFIAFVPKDFLDGVSQKFTQTNSPSSLLAGTSGSVSYSTNGVVPPSGIIYYAPITISNGQGYSTPNGFQQMVIINAPDFSYYEASNMQNVEFFYANGQIIPSWLEIGNNSYSSTTYWLKMNSMNAYSSETIYMGFATPSTNLFNGITVGEAPQLSSTYGEYDNGAKIFNAYANGDTNPSDFSVASSEASGSISQSTGVSYPDSASGSINALYDTGAFFPGGYAGYSDTVYNASPLPNQPTIVETNFNIKNALGSDNGIAGLGNYSSVPGIPACSGNSCSGSNSPPIWGIGTQSGGQSTDCGSGGCYQLFQDYMAGRYLNVDCSYNIRTGRICTSSASGTYSQGNNEQGSVSGAWQYAELIYDGSSTYSSYVGALPSYIDSSTGNSASVNSGFTFSGSNLYITLLSWTSIGDSYAYKDYFNWMFARDYPPNGVMPSVSIGSVNYAGVGVGSGNSGTYSKYFTWDGGTSNANYYASGGASSEDYYLYDYSGATEVSGYTNSYCPNSISTKSLNPGIYSISIYTYGGGYDYCGDTMAELT</sequence>
<dbReference type="Proteomes" id="UP000009376">
    <property type="component" value="Unassembled WGS sequence"/>
</dbReference>
<protein>
    <recommendedName>
        <fullName evidence="3">DUF2341 domain-containing protein</fullName>
    </recommendedName>
</protein>
<proteinExistence type="predicted"/>
<evidence type="ECO:0000313" key="2">
    <source>
        <dbReference type="Proteomes" id="UP000009376"/>
    </source>
</evidence>
<evidence type="ECO:0000313" key="1">
    <source>
        <dbReference type="EMBL" id="EFD92298.1"/>
    </source>
</evidence>
<organism evidence="1 2">
    <name type="scientific">Candidatus Parvarchaeum acidophilus ARMAN-5</name>
    <dbReference type="NCBI Taxonomy" id="662762"/>
    <lineage>
        <taxon>Archaea</taxon>
        <taxon>Candidatus Parvarchaeota</taxon>
        <taxon>Candidatus Parvarchaeum</taxon>
    </lineage>
</organism>
<dbReference type="EMBL" id="GG745611">
    <property type="protein sequence ID" value="EFD92298.1"/>
    <property type="molecule type" value="Genomic_DNA"/>
</dbReference>
<name>D6GWW4_PARA5</name>
<dbReference type="AlphaFoldDB" id="D6GWW4"/>
<accession>D6GWW4</accession>
<reference evidence="1 2" key="1">
    <citation type="journal article" date="2010" name="Proc. Natl. Acad. Sci. U.S.A.">
        <title>Enigmatic, ultrasmall, uncultivated Archaea.</title>
        <authorList>
            <person name="Baker B.J."/>
            <person name="Comolli L.R."/>
            <person name="Dick G.J."/>
            <person name="Hauser L.J."/>
            <person name="Hyatt D."/>
            <person name="Dill B.D."/>
            <person name="Land M.L."/>
            <person name="Verberkmoes N.C."/>
            <person name="Hettich R.L."/>
            <person name="Banfield J.F."/>
        </authorList>
    </citation>
    <scope>NUCLEOTIDE SEQUENCE [LARGE SCALE GENOMIC DNA]</scope>
</reference>